<keyword evidence="1" id="KW-0812">Transmembrane</keyword>
<feature type="transmembrane region" description="Helical" evidence="1">
    <location>
        <begin position="162"/>
        <end position="185"/>
    </location>
</feature>
<keyword evidence="1" id="KW-1133">Transmembrane helix</keyword>
<comment type="caution">
    <text evidence="2">The sequence shown here is derived from an EMBL/GenBank/DDBJ whole genome shotgun (WGS) entry which is preliminary data.</text>
</comment>
<keyword evidence="3" id="KW-1185">Reference proteome</keyword>
<proteinExistence type="predicted"/>
<accession>R1E5B8</accession>
<feature type="transmembrane region" description="Helical" evidence="1">
    <location>
        <begin position="46"/>
        <end position="66"/>
    </location>
</feature>
<sequence length="199" mass="23089">MDENLSEFLNSLNIYSKITYISSILGFSSYLLLIILSFFSTYNSTISPFSLIFSPYLSLSILYIFLNLINLGTILVILIIISIISYFISIEYLKKIFRIIEKIINKEYYPNNLFSMIYIGILISIFITYPGLVIVGISNYLILKKLYNIVVHLNNQNINKYFRISMIGSIFPLLLILSFIGFYYINKELGKYNLNSNSF</sequence>
<evidence type="ECO:0000256" key="1">
    <source>
        <dbReference type="SAM" id="Phobius"/>
    </source>
</evidence>
<evidence type="ECO:0000313" key="2">
    <source>
        <dbReference type="EMBL" id="EOD42552.1"/>
    </source>
</evidence>
<evidence type="ECO:0000313" key="3">
    <source>
        <dbReference type="Proteomes" id="UP000053279"/>
    </source>
</evidence>
<reference evidence="2 3" key="1">
    <citation type="submission" date="2013-02" db="EMBL/GenBank/DDBJ databases">
        <title>Insights into archaeal evolution and symbiosis from the genomes of a Nanoarchaeon and its crenarchaeal host from Yellowstone National Park.</title>
        <authorList>
            <person name="Podar M."/>
            <person name="Makarova K.S."/>
            <person name="Graham D.E."/>
            <person name="Wolf Y.I."/>
            <person name="Koonin E.V."/>
            <person name="Reysenbach A.-L."/>
        </authorList>
    </citation>
    <scope>NUCLEOTIDE SEQUENCE [LARGE SCALE GENOMIC DNA]</scope>
</reference>
<gene>
    <name evidence="2" type="ORF">Nst1_282</name>
</gene>
<feature type="transmembrane region" description="Helical" evidence="1">
    <location>
        <begin position="20"/>
        <end position="39"/>
    </location>
</feature>
<feature type="transmembrane region" description="Helical" evidence="1">
    <location>
        <begin position="113"/>
        <end position="142"/>
    </location>
</feature>
<organism evidence="2 3">
    <name type="scientific">Nanobsidianus stetteri</name>
    <dbReference type="NCBI Taxonomy" id="1294122"/>
    <lineage>
        <taxon>Archaea</taxon>
        <taxon>Nanobdellota</taxon>
        <taxon>Candidatus Nanoarchaeia</taxon>
        <taxon>Nanoarchaeales</taxon>
        <taxon>Nanopusillaceae</taxon>
        <taxon>Candidatus Nanobsidianus</taxon>
    </lineage>
</organism>
<protein>
    <submittedName>
        <fullName evidence="2">Putative membrane protein</fullName>
    </submittedName>
</protein>
<dbReference type="EMBL" id="APJZ01000002">
    <property type="protein sequence ID" value="EOD42552.1"/>
    <property type="molecule type" value="Genomic_DNA"/>
</dbReference>
<keyword evidence="1" id="KW-0472">Membrane</keyword>
<name>R1E5B8_NANST</name>
<dbReference type="Proteomes" id="UP000053279">
    <property type="component" value="Unassembled WGS sequence"/>
</dbReference>
<feature type="transmembrane region" description="Helical" evidence="1">
    <location>
        <begin position="72"/>
        <end position="93"/>
    </location>
</feature>
<dbReference type="AlphaFoldDB" id="R1E5B8"/>